<keyword evidence="4" id="KW-0479">Metal-binding</keyword>
<dbReference type="GeneID" id="70180414"/>
<keyword evidence="5" id="KW-0560">Oxidoreductase</keyword>
<reference evidence="9" key="1">
    <citation type="journal article" date="2021" name="Nat. Commun.">
        <title>Genetic determinants of endophytism in the Arabidopsis root mycobiome.</title>
        <authorList>
            <person name="Mesny F."/>
            <person name="Miyauchi S."/>
            <person name="Thiergart T."/>
            <person name="Pickel B."/>
            <person name="Atanasova L."/>
            <person name="Karlsson M."/>
            <person name="Huettel B."/>
            <person name="Barry K.W."/>
            <person name="Haridas S."/>
            <person name="Chen C."/>
            <person name="Bauer D."/>
            <person name="Andreopoulos W."/>
            <person name="Pangilinan J."/>
            <person name="LaButti K."/>
            <person name="Riley R."/>
            <person name="Lipzen A."/>
            <person name="Clum A."/>
            <person name="Drula E."/>
            <person name="Henrissat B."/>
            <person name="Kohler A."/>
            <person name="Grigoriev I.V."/>
            <person name="Martin F.M."/>
            <person name="Hacquard S."/>
        </authorList>
    </citation>
    <scope>NUCLEOTIDE SEQUENCE</scope>
    <source>
        <strain evidence="9">MPI-CAGE-CH-0230</strain>
    </source>
</reference>
<sequence>MVSVVDGVHEFRPPNFAQGDQRGPCPGLNALANHGYLSRDGVVGFLEAIDAINSVFGMGIDLATVIAAMGVTTTGNPLSLNPGFSIGGQSAKSQNLLGNLLGLLGTPRGLEGSHNFIEADSSNTRDDLYVTGDASTMNMKYFMDVYNSIPAGGFLSVEAMGDRAAKRLAESKATNPLFYYGPYTGLIVRNAGFLFGIRLLSNHTDEYPLGGHMDRETFKSLWGVTTLPDGTLKYNKGWERIPANWYRTRSDYGFVELNLDLLSWIAKHPELASIGGNMGTTNSFTPVDLANLSGGVFNVDTMLQGNNLMCFTLEIVKAFAPNSLSSLFTTLAKPLQMITDAVAVPLLNLGCPAMHELEANGSNILAGLLSKFPGAQKSGSAL</sequence>
<comment type="similarity">
    <text evidence="7">Belongs to the chloroperoxidase family.</text>
</comment>
<dbReference type="InterPro" id="IPR036851">
    <property type="entry name" value="Chloroperoxidase-like_sf"/>
</dbReference>
<dbReference type="PANTHER" id="PTHR33577:SF16">
    <property type="entry name" value="HEME HALOPEROXIDASE FAMILY PROFILE DOMAIN-CONTAINING PROTEIN"/>
    <property type="match status" value="1"/>
</dbReference>
<dbReference type="GO" id="GO:0004601">
    <property type="term" value="F:peroxidase activity"/>
    <property type="evidence" value="ECO:0007669"/>
    <property type="project" value="UniProtKB-KW"/>
</dbReference>
<dbReference type="Gene3D" id="1.10.489.10">
    <property type="entry name" value="Chloroperoxidase-like"/>
    <property type="match status" value="1"/>
</dbReference>
<dbReference type="Pfam" id="PF01328">
    <property type="entry name" value="Peroxidase_2"/>
    <property type="match status" value="1"/>
</dbReference>
<dbReference type="Proteomes" id="UP000756346">
    <property type="component" value="Unassembled WGS sequence"/>
</dbReference>
<gene>
    <name evidence="9" type="ORF">B0I36DRAFT_255310</name>
</gene>
<keyword evidence="10" id="KW-1185">Reference proteome</keyword>
<dbReference type="SUPFAM" id="SSF47571">
    <property type="entry name" value="Cloroperoxidase"/>
    <property type="match status" value="1"/>
</dbReference>
<evidence type="ECO:0000313" key="10">
    <source>
        <dbReference type="Proteomes" id="UP000756346"/>
    </source>
</evidence>
<dbReference type="PROSITE" id="PS51405">
    <property type="entry name" value="HEME_HALOPEROXIDASE"/>
    <property type="match status" value="1"/>
</dbReference>
<organism evidence="9 10">
    <name type="scientific">Microdochium trichocladiopsis</name>
    <dbReference type="NCBI Taxonomy" id="1682393"/>
    <lineage>
        <taxon>Eukaryota</taxon>
        <taxon>Fungi</taxon>
        <taxon>Dikarya</taxon>
        <taxon>Ascomycota</taxon>
        <taxon>Pezizomycotina</taxon>
        <taxon>Sordariomycetes</taxon>
        <taxon>Xylariomycetidae</taxon>
        <taxon>Xylariales</taxon>
        <taxon>Microdochiaceae</taxon>
        <taxon>Microdochium</taxon>
    </lineage>
</organism>
<comment type="caution">
    <text evidence="9">The sequence shown here is derived from an EMBL/GenBank/DDBJ whole genome shotgun (WGS) entry which is preliminary data.</text>
</comment>
<evidence type="ECO:0000313" key="9">
    <source>
        <dbReference type="EMBL" id="KAH7014282.1"/>
    </source>
</evidence>
<evidence type="ECO:0000256" key="6">
    <source>
        <dbReference type="ARBA" id="ARBA00023004"/>
    </source>
</evidence>
<evidence type="ECO:0000256" key="4">
    <source>
        <dbReference type="ARBA" id="ARBA00022723"/>
    </source>
</evidence>
<evidence type="ECO:0000256" key="3">
    <source>
        <dbReference type="ARBA" id="ARBA00022617"/>
    </source>
</evidence>
<dbReference type="InterPro" id="IPR000028">
    <property type="entry name" value="Chloroperoxidase"/>
</dbReference>
<dbReference type="RefSeq" id="XP_046005249.1">
    <property type="nucleotide sequence ID" value="XM_046150868.1"/>
</dbReference>
<dbReference type="EMBL" id="JAGTJQ010000013">
    <property type="protein sequence ID" value="KAH7014282.1"/>
    <property type="molecule type" value="Genomic_DNA"/>
</dbReference>
<comment type="cofactor">
    <cofactor evidence="1">
        <name>heme b</name>
        <dbReference type="ChEBI" id="CHEBI:60344"/>
    </cofactor>
</comment>
<dbReference type="AlphaFoldDB" id="A0A9P9BLN6"/>
<evidence type="ECO:0000256" key="2">
    <source>
        <dbReference type="ARBA" id="ARBA00022559"/>
    </source>
</evidence>
<protein>
    <submittedName>
        <fullName evidence="9">Chloroperoxidase</fullName>
    </submittedName>
</protein>
<dbReference type="GO" id="GO:0046872">
    <property type="term" value="F:metal ion binding"/>
    <property type="evidence" value="ECO:0007669"/>
    <property type="project" value="UniProtKB-KW"/>
</dbReference>
<accession>A0A9P9BLN6</accession>
<proteinExistence type="inferred from homology"/>
<keyword evidence="2" id="KW-0575">Peroxidase</keyword>
<keyword evidence="6" id="KW-0408">Iron</keyword>
<evidence type="ECO:0000256" key="7">
    <source>
        <dbReference type="ARBA" id="ARBA00025795"/>
    </source>
</evidence>
<evidence type="ECO:0000256" key="5">
    <source>
        <dbReference type="ARBA" id="ARBA00023002"/>
    </source>
</evidence>
<dbReference type="PANTHER" id="PTHR33577">
    <property type="entry name" value="STERIGMATOCYSTIN BIOSYNTHESIS PEROXIDASE STCC-RELATED"/>
    <property type="match status" value="1"/>
</dbReference>
<evidence type="ECO:0000259" key="8">
    <source>
        <dbReference type="PROSITE" id="PS51405"/>
    </source>
</evidence>
<dbReference type="OrthoDB" id="407298at2759"/>
<keyword evidence="3" id="KW-0349">Heme</keyword>
<evidence type="ECO:0000256" key="1">
    <source>
        <dbReference type="ARBA" id="ARBA00001970"/>
    </source>
</evidence>
<name>A0A9P9BLN6_9PEZI</name>
<feature type="domain" description="Heme haloperoxidase family profile" evidence="8">
    <location>
        <begin position="7"/>
        <end position="259"/>
    </location>
</feature>